<keyword evidence="4" id="KW-1185">Reference proteome</keyword>
<accession>A0A6A4WSA5</accession>
<dbReference type="OrthoDB" id="5977486at2759"/>
<dbReference type="PROSITE" id="PS51155">
    <property type="entry name" value="CHIT_BIND_RR_2"/>
    <property type="match status" value="1"/>
</dbReference>
<evidence type="ECO:0000313" key="3">
    <source>
        <dbReference type="EMBL" id="KAF0309665.1"/>
    </source>
</evidence>
<feature type="chain" id="PRO_5025602608" evidence="2">
    <location>
        <begin position="16"/>
        <end position="136"/>
    </location>
</feature>
<organism evidence="3 4">
    <name type="scientific">Amphibalanus amphitrite</name>
    <name type="common">Striped barnacle</name>
    <name type="synonym">Balanus amphitrite</name>
    <dbReference type="NCBI Taxonomy" id="1232801"/>
    <lineage>
        <taxon>Eukaryota</taxon>
        <taxon>Metazoa</taxon>
        <taxon>Ecdysozoa</taxon>
        <taxon>Arthropoda</taxon>
        <taxon>Crustacea</taxon>
        <taxon>Multicrustacea</taxon>
        <taxon>Cirripedia</taxon>
        <taxon>Thoracica</taxon>
        <taxon>Thoracicalcarea</taxon>
        <taxon>Balanomorpha</taxon>
        <taxon>Balanoidea</taxon>
        <taxon>Balanidae</taxon>
        <taxon>Amphibalaninae</taxon>
        <taxon>Amphibalanus</taxon>
    </lineage>
</organism>
<dbReference type="EMBL" id="VIIS01000383">
    <property type="protein sequence ID" value="KAF0309665.1"/>
    <property type="molecule type" value="Genomic_DNA"/>
</dbReference>
<protein>
    <submittedName>
        <fullName evidence="3">Uncharacterized protein</fullName>
    </submittedName>
</protein>
<keyword evidence="1" id="KW-0193">Cuticle</keyword>
<evidence type="ECO:0000256" key="2">
    <source>
        <dbReference type="SAM" id="SignalP"/>
    </source>
</evidence>
<sequence length="136" mass="14785">MRSLCLIALLAAASAAPTEERARLRELAADAKILEDDVRKSPDGSYSLARSRAISYPGFLQDSGSYVKEGRIEYTLDNGVPVVLEYLADENGFEILNPEQLQQVLPTPPPTEYPLPQVPGAGMPVPDPLPEFNVGF</sequence>
<feature type="signal peptide" evidence="2">
    <location>
        <begin position="1"/>
        <end position="15"/>
    </location>
</feature>
<dbReference type="Pfam" id="PF00379">
    <property type="entry name" value="Chitin_bind_4"/>
    <property type="match status" value="1"/>
</dbReference>
<dbReference type="AlphaFoldDB" id="A0A6A4WSA5"/>
<comment type="caution">
    <text evidence="3">The sequence shown here is derived from an EMBL/GenBank/DDBJ whole genome shotgun (WGS) entry which is preliminary data.</text>
</comment>
<dbReference type="InterPro" id="IPR000618">
    <property type="entry name" value="Insect_cuticle"/>
</dbReference>
<proteinExistence type="predicted"/>
<gene>
    <name evidence="3" type="ORF">FJT64_019251</name>
</gene>
<evidence type="ECO:0000256" key="1">
    <source>
        <dbReference type="PROSITE-ProRule" id="PRU00497"/>
    </source>
</evidence>
<dbReference type="Proteomes" id="UP000440578">
    <property type="component" value="Unassembled WGS sequence"/>
</dbReference>
<name>A0A6A4WSA5_AMPAM</name>
<evidence type="ECO:0000313" key="4">
    <source>
        <dbReference type="Proteomes" id="UP000440578"/>
    </source>
</evidence>
<dbReference type="GO" id="GO:0042302">
    <property type="term" value="F:structural constituent of cuticle"/>
    <property type="evidence" value="ECO:0007669"/>
    <property type="project" value="UniProtKB-UniRule"/>
</dbReference>
<reference evidence="3 4" key="1">
    <citation type="submission" date="2019-07" db="EMBL/GenBank/DDBJ databases">
        <title>Draft genome assembly of a fouling barnacle, Amphibalanus amphitrite (Darwin, 1854): The first reference genome for Thecostraca.</title>
        <authorList>
            <person name="Kim W."/>
        </authorList>
    </citation>
    <scope>NUCLEOTIDE SEQUENCE [LARGE SCALE GENOMIC DNA]</scope>
    <source>
        <strain evidence="3">SNU_AA5</strain>
        <tissue evidence="3">Soma without cirri and trophi</tissue>
    </source>
</reference>
<keyword evidence="2" id="KW-0732">Signal</keyword>